<organism evidence="2 3">
    <name type="scientific">Penaeus vannamei</name>
    <name type="common">Whiteleg shrimp</name>
    <name type="synonym">Litopenaeus vannamei</name>
    <dbReference type="NCBI Taxonomy" id="6689"/>
    <lineage>
        <taxon>Eukaryota</taxon>
        <taxon>Metazoa</taxon>
        <taxon>Ecdysozoa</taxon>
        <taxon>Arthropoda</taxon>
        <taxon>Crustacea</taxon>
        <taxon>Multicrustacea</taxon>
        <taxon>Malacostraca</taxon>
        <taxon>Eumalacostraca</taxon>
        <taxon>Eucarida</taxon>
        <taxon>Decapoda</taxon>
        <taxon>Dendrobranchiata</taxon>
        <taxon>Penaeoidea</taxon>
        <taxon>Penaeidae</taxon>
        <taxon>Penaeus</taxon>
    </lineage>
</organism>
<name>A0A3R7PCG6_PENVA</name>
<dbReference type="GO" id="GO:0003714">
    <property type="term" value="F:transcription corepressor activity"/>
    <property type="evidence" value="ECO:0007669"/>
    <property type="project" value="InterPro"/>
</dbReference>
<keyword evidence="2" id="KW-0346">Stress response</keyword>
<keyword evidence="3" id="KW-1185">Reference proteome</keyword>
<reference evidence="2 3" key="2">
    <citation type="submission" date="2019-01" db="EMBL/GenBank/DDBJ databases">
        <title>The decoding of complex shrimp genome reveals the adaptation for benthos swimmer, frequently molting mechanism and breeding impact on genome.</title>
        <authorList>
            <person name="Sun Y."/>
            <person name="Gao Y."/>
            <person name="Yu Y."/>
        </authorList>
    </citation>
    <scope>NUCLEOTIDE SEQUENCE [LARGE SCALE GENOMIC DNA]</scope>
    <source>
        <tissue evidence="2">Muscle</tissue>
    </source>
</reference>
<proteinExistence type="inferred from homology"/>
<dbReference type="Pfam" id="PF06825">
    <property type="entry name" value="HSBP1"/>
    <property type="match status" value="1"/>
</dbReference>
<dbReference type="STRING" id="6689.A0A3R7PCG6"/>
<reference evidence="2 3" key="1">
    <citation type="submission" date="2018-04" db="EMBL/GenBank/DDBJ databases">
        <authorList>
            <person name="Zhang X."/>
            <person name="Yuan J."/>
            <person name="Li F."/>
            <person name="Xiang J."/>
        </authorList>
    </citation>
    <scope>NUCLEOTIDE SEQUENCE [LARGE SCALE GENOMIC DNA]</scope>
    <source>
        <tissue evidence="2">Muscle</tissue>
    </source>
</reference>
<evidence type="ECO:0000256" key="1">
    <source>
        <dbReference type="ARBA" id="ARBA00006349"/>
    </source>
</evidence>
<dbReference type="EMBL" id="QCYY01002913">
    <property type="protein sequence ID" value="ROT66645.1"/>
    <property type="molecule type" value="Genomic_DNA"/>
</dbReference>
<sequence length="85" mass="9813">MADHRTDVREDSEMAVTVATPDPKNVQELTQYVTVLLQQMQERFQTIHFIYLNCCVLDEMGTRIDDLERNIADLMTQAGPEEPDK</sequence>
<evidence type="ECO:0000313" key="3">
    <source>
        <dbReference type="Proteomes" id="UP000283509"/>
    </source>
</evidence>
<comment type="caution">
    <text evidence="2">The sequence shown here is derived from an EMBL/GenBank/DDBJ whole genome shotgun (WGS) entry which is preliminary data.</text>
</comment>
<gene>
    <name evidence="2" type="ORF">C7M84_015315</name>
</gene>
<dbReference type="InterPro" id="IPR009643">
    <property type="entry name" value="HS1-bd"/>
</dbReference>
<dbReference type="AlphaFoldDB" id="A0A3R7PCG6"/>
<dbReference type="GO" id="GO:0005829">
    <property type="term" value="C:cytosol"/>
    <property type="evidence" value="ECO:0007669"/>
    <property type="project" value="TreeGrafter"/>
</dbReference>
<dbReference type="PANTHER" id="PTHR19424:SF0">
    <property type="entry name" value="HEAT SHOCK FACTOR BINDING PROTEIN 1"/>
    <property type="match status" value="1"/>
</dbReference>
<evidence type="ECO:0000313" key="2">
    <source>
        <dbReference type="EMBL" id="ROT66645.1"/>
    </source>
</evidence>
<dbReference type="PANTHER" id="PTHR19424">
    <property type="entry name" value="HEAT SHOCK FACTOR BINDING PROTEIN 1"/>
    <property type="match status" value="1"/>
</dbReference>
<dbReference type="GO" id="GO:0005634">
    <property type="term" value="C:nucleus"/>
    <property type="evidence" value="ECO:0007669"/>
    <property type="project" value="TreeGrafter"/>
</dbReference>
<dbReference type="OrthoDB" id="4159489at2759"/>
<dbReference type="GO" id="GO:0070370">
    <property type="term" value="P:cellular heat acclimation"/>
    <property type="evidence" value="ECO:0007669"/>
    <property type="project" value="TreeGrafter"/>
</dbReference>
<dbReference type="Proteomes" id="UP000283509">
    <property type="component" value="Unassembled WGS sequence"/>
</dbReference>
<accession>A0A3R7PCG6</accession>
<dbReference type="Gene3D" id="1.20.5.430">
    <property type="match status" value="1"/>
</dbReference>
<protein>
    <submittedName>
        <fullName evidence="2">Putative heat shock factor-binding protein 1-like</fullName>
    </submittedName>
</protein>
<comment type="similarity">
    <text evidence="1">Belongs to the HSBP1 family.</text>
</comment>